<organism evidence="2 3">
    <name type="scientific">Anaerolinea thermophila</name>
    <dbReference type="NCBI Taxonomy" id="167964"/>
    <lineage>
        <taxon>Bacteria</taxon>
        <taxon>Bacillati</taxon>
        <taxon>Chloroflexota</taxon>
        <taxon>Anaerolineae</taxon>
        <taxon>Anaerolineales</taxon>
        <taxon>Anaerolineaceae</taxon>
        <taxon>Anaerolinea</taxon>
    </lineage>
</organism>
<evidence type="ECO:0000259" key="1">
    <source>
        <dbReference type="Pfam" id="PF16363"/>
    </source>
</evidence>
<dbReference type="PANTHER" id="PTHR43000">
    <property type="entry name" value="DTDP-D-GLUCOSE 4,6-DEHYDRATASE-RELATED"/>
    <property type="match status" value="1"/>
</dbReference>
<evidence type="ECO:0000313" key="3">
    <source>
        <dbReference type="Proteomes" id="UP000064249"/>
    </source>
</evidence>
<dbReference type="InterPro" id="IPR016040">
    <property type="entry name" value="NAD(P)-bd_dom"/>
</dbReference>
<dbReference type="PRINTS" id="PR01713">
    <property type="entry name" value="NUCEPIMERASE"/>
</dbReference>
<name>A0A101FXT7_9CHLR</name>
<evidence type="ECO:0000313" key="2">
    <source>
        <dbReference type="EMBL" id="KUK46455.1"/>
    </source>
</evidence>
<comment type="caution">
    <text evidence="2">The sequence shown here is derived from an EMBL/GenBank/DDBJ whole genome shotgun (WGS) entry which is preliminary data.</text>
</comment>
<gene>
    <name evidence="2" type="ORF">XD73_0679</name>
</gene>
<dbReference type="PATRIC" id="fig|167964.4.peg.1508"/>
<dbReference type="EMBL" id="LGFU01000027">
    <property type="protein sequence ID" value="KUK46455.1"/>
    <property type="molecule type" value="Genomic_DNA"/>
</dbReference>
<dbReference type="InterPro" id="IPR036291">
    <property type="entry name" value="NAD(P)-bd_dom_sf"/>
</dbReference>
<feature type="domain" description="NAD(P)-binding" evidence="1">
    <location>
        <begin position="5"/>
        <end position="306"/>
    </location>
</feature>
<accession>A0A101FXT7</accession>
<dbReference type="Gene3D" id="3.40.50.720">
    <property type="entry name" value="NAD(P)-binding Rossmann-like Domain"/>
    <property type="match status" value="1"/>
</dbReference>
<reference evidence="2 3" key="1">
    <citation type="journal article" date="2015" name="MBio">
        <title>Genome-Resolved Metagenomic Analysis Reveals Roles for Candidate Phyla and Other Microbial Community Members in Biogeochemical Transformations in Oil Reservoirs.</title>
        <authorList>
            <person name="Hu P."/>
            <person name="Tom L."/>
            <person name="Singh A."/>
            <person name="Thomas B.C."/>
            <person name="Baker B.J."/>
            <person name="Piceno Y.M."/>
            <person name="Andersen G.L."/>
            <person name="Banfield J.F."/>
        </authorList>
    </citation>
    <scope>NUCLEOTIDE SEQUENCE [LARGE SCALE GENOMIC DNA]</scope>
    <source>
        <strain evidence="2">46_16</strain>
    </source>
</reference>
<protein>
    <submittedName>
        <fullName evidence="2">NAD-dependent epimerase/dehydratase family protein</fullName>
    </submittedName>
</protein>
<dbReference type="Pfam" id="PF16363">
    <property type="entry name" value="GDP_Man_Dehyd"/>
    <property type="match status" value="1"/>
</dbReference>
<dbReference type="AlphaFoldDB" id="A0A101FXT7"/>
<dbReference type="SUPFAM" id="SSF51735">
    <property type="entry name" value="NAD(P)-binding Rossmann-fold domains"/>
    <property type="match status" value="1"/>
</dbReference>
<sequence length="325" mass="36541">MGNYFVTGAAGFIASKVCEFLLQDGHTVIGIDNFDPVYDVRLKEWRLQRLQSQPGFTFYRDDICEYTRLKEIVSKSQKIDGIINLAAKAGVRDSVLDPWAYYNTNVNGTLNLLEICKQKKIHKFILASTSSIYGDDAPYPTSEEADSSHPLQPYAASKKAAETLSYSYHYLEHIDVTVVRYFTVYGPAGRPGMSMFRFAKWIAEGELVTIFGDGNQTRGFTYVDDIARGTIQALKPLGYEIINLGGHQTISINDLVKKMESLLGKKASIKYLPAHPADMNASWADVSKARELLGWQPQVTLEKGIPQLINWYMQERPWASQVSTE</sequence>
<dbReference type="Proteomes" id="UP000064249">
    <property type="component" value="Unassembled WGS sequence"/>
</dbReference>
<proteinExistence type="predicted"/>